<dbReference type="GO" id="GO:0004519">
    <property type="term" value="F:endonuclease activity"/>
    <property type="evidence" value="ECO:0007669"/>
    <property type="project" value="UniProtKB-KW"/>
</dbReference>
<dbReference type="AlphaFoldDB" id="V5RF89"/>
<dbReference type="SUPFAM" id="SSF55608">
    <property type="entry name" value="Homing endonucleases"/>
    <property type="match status" value="1"/>
</dbReference>
<dbReference type="EMBL" id="KF545917">
    <property type="protein sequence ID" value="AHB33511.1"/>
    <property type="molecule type" value="Genomic_DNA"/>
</dbReference>
<sequence length="198" mass="22649">MMMQCKEHLTVEGLQKIINIRASINKGLSPLLREAFPNTAATSRPSLPLDNTKLHPQWVAGFTSGDGCFKVSIRESKLCKAGGRVVLVFVLTQHSRDEFLLNSLVNFFGCGQTFNYKDYVEFRCQSFKKNYENILPFFYKYPILGVKAQYFRDWTKVAEMIQTKVHLTKEGLDQIRQIRVGMNKGRYEKTANTVPGVI</sequence>
<geneLocation type="mitochondrion" evidence="2"/>
<reference evidence="2" key="1">
    <citation type="submission" date="2013-08" db="EMBL/GenBank/DDBJ databases">
        <authorList>
            <person name="Deng Y.-J."/>
            <person name="Xie B.-G."/>
            <person name="Jiang Y.-J."/>
            <person name="Wang Q.-F."/>
            <person name="Lan F.-S."/>
        </authorList>
    </citation>
    <scope>NUCLEOTIDE SEQUENCE</scope>
</reference>
<dbReference type="InterPro" id="IPR051289">
    <property type="entry name" value="LAGLIDADG_Endonuclease"/>
</dbReference>
<accession>V5RF89</accession>
<dbReference type="RefSeq" id="YP_008964952.1">
    <property type="nucleotide sequence ID" value="NC_023117.1"/>
</dbReference>
<gene>
    <name evidence="2" type="primary">oi3nad2</name>
</gene>
<dbReference type="GeneID" id="17963055"/>
<dbReference type="PANTHER" id="PTHR36181:SF4">
    <property type="entry name" value="LAGLIDADG ENDONUCLEASE"/>
    <property type="match status" value="1"/>
</dbReference>
<dbReference type="InterPro" id="IPR004860">
    <property type="entry name" value="LAGLIDADG_dom"/>
</dbReference>
<keyword evidence="2" id="KW-0378">Hydrolase</keyword>
<organism evidence="2">
    <name type="scientific">Annulohypoxylon stygium</name>
    <dbReference type="NCBI Taxonomy" id="326628"/>
    <lineage>
        <taxon>Eukaryota</taxon>
        <taxon>Fungi</taxon>
        <taxon>Dikarya</taxon>
        <taxon>Ascomycota</taxon>
        <taxon>Pezizomycotina</taxon>
        <taxon>Sordariomycetes</taxon>
        <taxon>Xylariomycetidae</taxon>
        <taxon>Xylariales</taxon>
        <taxon>Hypoxylaceae</taxon>
        <taxon>Annulohypoxylon</taxon>
    </lineage>
</organism>
<dbReference type="FunFam" id="3.10.28.10:FF:000010">
    <property type="entry name" value="LAGLIDADG homing endonuclease I-LtrII"/>
    <property type="match status" value="1"/>
</dbReference>
<dbReference type="Pfam" id="PF00961">
    <property type="entry name" value="LAGLIDADG_1"/>
    <property type="match status" value="1"/>
</dbReference>
<evidence type="ECO:0000259" key="1">
    <source>
        <dbReference type="Pfam" id="PF00961"/>
    </source>
</evidence>
<protein>
    <submittedName>
        <fullName evidence="2">LAGLIDADG endonuclease</fullName>
    </submittedName>
</protein>
<name>V5RF89_9PEZI</name>
<dbReference type="Gene3D" id="3.10.28.10">
    <property type="entry name" value="Homing endonucleases"/>
    <property type="match status" value="1"/>
</dbReference>
<evidence type="ECO:0000313" key="2">
    <source>
        <dbReference type="EMBL" id="AHB33511.1"/>
    </source>
</evidence>
<feature type="domain" description="Homing endonuclease LAGLIDADG" evidence="1">
    <location>
        <begin position="60"/>
        <end position="157"/>
    </location>
</feature>
<keyword evidence="2" id="KW-0540">Nuclease</keyword>
<keyword evidence="2" id="KW-0496">Mitochondrion</keyword>
<dbReference type="PANTHER" id="PTHR36181">
    <property type="entry name" value="INTRON-ENCODED ENDONUCLEASE AI3-RELATED"/>
    <property type="match status" value="1"/>
</dbReference>
<proteinExistence type="predicted"/>
<dbReference type="InterPro" id="IPR027434">
    <property type="entry name" value="Homing_endonucl"/>
</dbReference>
<keyword evidence="2" id="KW-0255">Endonuclease</keyword>
<dbReference type="GO" id="GO:0005739">
    <property type="term" value="C:mitochondrion"/>
    <property type="evidence" value="ECO:0007669"/>
    <property type="project" value="UniProtKB-ARBA"/>
</dbReference>
<reference evidence="2" key="2">
    <citation type="submission" date="2013-12" db="EMBL/GenBank/DDBJ databases">
        <title>Mitochondrial Genome of Annulohypoxylon stygium, cohabitant fungus of Tremella fuciformis, reveals intron diversity.</title>
        <authorList>
            <person name="Hsiang T."/>
        </authorList>
    </citation>
    <scope>NUCLEOTIDE SEQUENCE</scope>
</reference>